<dbReference type="Pfam" id="PF13426">
    <property type="entry name" value="PAS_9"/>
    <property type="match status" value="1"/>
</dbReference>
<gene>
    <name evidence="3" type="ORF">THMIRHAM_01320</name>
</gene>
<dbReference type="InterPro" id="IPR000014">
    <property type="entry name" value="PAS"/>
</dbReference>
<keyword evidence="4" id="KW-1185">Reference proteome</keyword>
<dbReference type="PANTHER" id="PTHR46663">
    <property type="entry name" value="DIGUANYLATE CYCLASE DGCT-RELATED"/>
    <property type="match status" value="1"/>
</dbReference>
<dbReference type="EMBL" id="AP024202">
    <property type="protein sequence ID" value="BCN92347.1"/>
    <property type="molecule type" value="Genomic_DNA"/>
</dbReference>
<evidence type="ECO:0008006" key="5">
    <source>
        <dbReference type="Google" id="ProtNLM"/>
    </source>
</evidence>
<dbReference type="InterPro" id="IPR035965">
    <property type="entry name" value="PAS-like_dom_sf"/>
</dbReference>
<dbReference type="InterPro" id="IPR052163">
    <property type="entry name" value="DGC-Regulatory_Protein"/>
</dbReference>
<dbReference type="Gene3D" id="3.30.70.270">
    <property type="match status" value="1"/>
</dbReference>
<dbReference type="InterPro" id="IPR000700">
    <property type="entry name" value="PAS-assoc_C"/>
</dbReference>
<dbReference type="InterPro" id="IPR001610">
    <property type="entry name" value="PAC"/>
</dbReference>
<dbReference type="SUPFAM" id="SSF55785">
    <property type="entry name" value="PYP-like sensor domain (PAS domain)"/>
    <property type="match status" value="3"/>
</dbReference>
<reference evidence="3" key="1">
    <citation type="journal article" date="2022" name="Arch. Microbiol.">
        <title>Thiomicrorhabdus immobilis sp. nov., a mesophilic sulfur-oxidizing bacterium isolated from sediment of a brackish lake in northern Japan.</title>
        <authorList>
            <person name="Kojima H."/>
            <person name="Mochizuki J."/>
            <person name="Kanda M."/>
            <person name="Watanabe T."/>
            <person name="Fukui M."/>
        </authorList>
    </citation>
    <scope>NUCLEOTIDE SEQUENCE</scope>
    <source>
        <strain evidence="3">Am19</strain>
    </source>
</reference>
<dbReference type="RefSeq" id="WP_237262049.1">
    <property type="nucleotide sequence ID" value="NZ_AP024202.1"/>
</dbReference>
<evidence type="ECO:0000313" key="3">
    <source>
        <dbReference type="EMBL" id="BCN92347.1"/>
    </source>
</evidence>
<dbReference type="SUPFAM" id="SSF55073">
    <property type="entry name" value="Nucleotide cyclase"/>
    <property type="match status" value="1"/>
</dbReference>
<dbReference type="InterPro" id="IPR029787">
    <property type="entry name" value="Nucleotide_cyclase"/>
</dbReference>
<dbReference type="CDD" id="cd01949">
    <property type="entry name" value="GGDEF"/>
    <property type="match status" value="1"/>
</dbReference>
<dbReference type="InterPro" id="IPR043128">
    <property type="entry name" value="Rev_trsase/Diguanyl_cyclase"/>
</dbReference>
<dbReference type="Pfam" id="PF08447">
    <property type="entry name" value="PAS_3"/>
    <property type="match status" value="1"/>
</dbReference>
<feature type="domain" description="PAC" evidence="1">
    <location>
        <begin position="80"/>
        <end position="132"/>
    </location>
</feature>
<dbReference type="CDD" id="cd00130">
    <property type="entry name" value="PAS"/>
    <property type="match status" value="2"/>
</dbReference>
<evidence type="ECO:0000259" key="2">
    <source>
        <dbReference type="PROSITE" id="PS50887"/>
    </source>
</evidence>
<dbReference type="InterPro" id="IPR013656">
    <property type="entry name" value="PAS_4"/>
</dbReference>
<dbReference type="SMART" id="SM00091">
    <property type="entry name" value="PAS"/>
    <property type="match status" value="2"/>
</dbReference>
<evidence type="ECO:0000259" key="1">
    <source>
        <dbReference type="PROSITE" id="PS50113"/>
    </source>
</evidence>
<dbReference type="PROSITE" id="PS50887">
    <property type="entry name" value="GGDEF"/>
    <property type="match status" value="1"/>
</dbReference>
<name>A0ABM7MAJ7_9GAMM</name>
<dbReference type="PANTHER" id="PTHR46663:SF2">
    <property type="entry name" value="GGDEF DOMAIN-CONTAINING PROTEIN"/>
    <property type="match status" value="1"/>
</dbReference>
<dbReference type="Pfam" id="PF00990">
    <property type="entry name" value="GGDEF"/>
    <property type="match status" value="1"/>
</dbReference>
<proteinExistence type="predicted"/>
<dbReference type="InterPro" id="IPR000160">
    <property type="entry name" value="GGDEF_dom"/>
</dbReference>
<dbReference type="Proteomes" id="UP001054820">
    <property type="component" value="Chromosome"/>
</dbReference>
<dbReference type="SMART" id="SM00086">
    <property type="entry name" value="PAC"/>
    <property type="match status" value="2"/>
</dbReference>
<dbReference type="InterPro" id="IPR013655">
    <property type="entry name" value="PAS_fold_3"/>
</dbReference>
<dbReference type="SMART" id="SM00267">
    <property type="entry name" value="GGDEF"/>
    <property type="match status" value="1"/>
</dbReference>
<sequence>MDELKRLRKILGTSHAVIFYWKALEDWPVEFVSDSIEQFGYQADDFLSGRITYSQIIHPDDLSQVSSEVELFTANHIDEFCQIYRILDSKGKTCWIDDRTVIERDASGQPQHYLGTIVDITEQKKNEAWSDLLSRVINESTDEFYIFDAESLKFDYLNQAALLNLGYSSGEIANLTPLDIKPNLSKELFLQRLTELKEQPCVILKTEHQRKDGSLYPVEVKIQSIDVLGETKYAAVVRDMSELYALQEEQQKKFEFVQNVIDGIAESVMVINQDYTVELMNEAARKSSTDSVIANIRQPKCYEVSHNRSTPCDGLEHPCPLKAVLQSKEQASVIHNHGSQENPEYVELMAKPLIDAKGEVYAIVESAHDITSLIQTQNALIHKTTQLNYQATHDELTGLVNRQVFQDRLEHALQQAKRQQKLVVVVFVDLDKFKQINDGLGHQAGDEVLTEVASRLQGLLRSCDTVARMGGDEFTLVLEDLHDLQSAERVLQKVQEVFAEPISTSCGDVLITLSLGAAVYPNDAITPSELVRLADLALYDVKFKGRNGHRFYHQLKALTYL</sequence>
<protein>
    <recommendedName>
        <fullName evidence="5">Diguanylate cyclase</fullName>
    </recommendedName>
</protein>
<dbReference type="Pfam" id="PF08448">
    <property type="entry name" value="PAS_4"/>
    <property type="match status" value="1"/>
</dbReference>
<accession>A0ABM7MAJ7</accession>
<dbReference type="NCBIfam" id="TIGR00254">
    <property type="entry name" value="GGDEF"/>
    <property type="match status" value="1"/>
</dbReference>
<dbReference type="PROSITE" id="PS50113">
    <property type="entry name" value="PAC"/>
    <property type="match status" value="1"/>
</dbReference>
<organism evidence="3 4">
    <name type="scientific">Thiomicrorhabdus immobilis</name>
    <dbReference type="NCBI Taxonomy" id="2791037"/>
    <lineage>
        <taxon>Bacteria</taxon>
        <taxon>Pseudomonadati</taxon>
        <taxon>Pseudomonadota</taxon>
        <taxon>Gammaproteobacteria</taxon>
        <taxon>Thiotrichales</taxon>
        <taxon>Piscirickettsiaceae</taxon>
        <taxon>Thiomicrorhabdus</taxon>
    </lineage>
</organism>
<feature type="domain" description="GGDEF" evidence="2">
    <location>
        <begin position="421"/>
        <end position="554"/>
    </location>
</feature>
<dbReference type="Gene3D" id="3.30.450.20">
    <property type="entry name" value="PAS domain"/>
    <property type="match status" value="3"/>
</dbReference>
<dbReference type="NCBIfam" id="TIGR00229">
    <property type="entry name" value="sensory_box"/>
    <property type="match status" value="2"/>
</dbReference>
<evidence type="ECO:0000313" key="4">
    <source>
        <dbReference type="Proteomes" id="UP001054820"/>
    </source>
</evidence>